<proteinExistence type="predicted"/>
<dbReference type="SUPFAM" id="SSF53335">
    <property type="entry name" value="S-adenosyl-L-methionine-dependent methyltransferases"/>
    <property type="match status" value="1"/>
</dbReference>
<reference evidence="1" key="1">
    <citation type="submission" date="2019-04" db="EMBL/GenBank/DDBJ databases">
        <title>Evolution of Biomass-Degrading Anaerobic Consortia Revealed by Metagenomics.</title>
        <authorList>
            <person name="Peng X."/>
        </authorList>
    </citation>
    <scope>NUCLEOTIDE SEQUENCE</scope>
    <source>
        <strain evidence="1">SIG242</strain>
    </source>
</reference>
<dbReference type="AlphaFoldDB" id="A0A927ZSM1"/>
<protein>
    <submittedName>
        <fullName evidence="1">Class I SAM-dependent methyltransferase</fullName>
    </submittedName>
</protein>
<comment type="caution">
    <text evidence="1">The sequence shown here is derived from an EMBL/GenBank/DDBJ whole genome shotgun (WGS) entry which is preliminary data.</text>
</comment>
<dbReference type="InterPro" id="IPR029063">
    <property type="entry name" value="SAM-dependent_MTases_sf"/>
</dbReference>
<dbReference type="Pfam" id="PF13578">
    <property type="entry name" value="Methyltransf_24"/>
    <property type="match status" value="1"/>
</dbReference>
<keyword evidence="1" id="KW-0808">Transferase</keyword>
<evidence type="ECO:0000313" key="2">
    <source>
        <dbReference type="Proteomes" id="UP000772151"/>
    </source>
</evidence>
<evidence type="ECO:0000313" key="1">
    <source>
        <dbReference type="EMBL" id="MBE6085496.1"/>
    </source>
</evidence>
<dbReference type="EMBL" id="SVCA01000007">
    <property type="protein sequence ID" value="MBE6085496.1"/>
    <property type="molecule type" value="Genomic_DNA"/>
</dbReference>
<accession>A0A927ZSM1</accession>
<organism evidence="1 2">
    <name type="scientific">Selenomonas ruminantium</name>
    <dbReference type="NCBI Taxonomy" id="971"/>
    <lineage>
        <taxon>Bacteria</taxon>
        <taxon>Bacillati</taxon>
        <taxon>Bacillota</taxon>
        <taxon>Negativicutes</taxon>
        <taxon>Selenomonadales</taxon>
        <taxon>Selenomonadaceae</taxon>
        <taxon>Selenomonas</taxon>
    </lineage>
</organism>
<gene>
    <name evidence="1" type="ORF">E7203_08625</name>
</gene>
<dbReference type="GO" id="GO:0008168">
    <property type="term" value="F:methyltransferase activity"/>
    <property type="evidence" value="ECO:0007669"/>
    <property type="project" value="UniProtKB-KW"/>
</dbReference>
<keyword evidence="1" id="KW-0489">Methyltransferase</keyword>
<dbReference type="Proteomes" id="UP000772151">
    <property type="component" value="Unassembled WGS sequence"/>
</dbReference>
<sequence length="401" mass="47083">MNLSRIKSICKLGGKMGKYNVLNILHEMRTYGVTIYGAGSRGNRAYEILTENGYYIKHIIDKCEEKKLGGMSVKKISEFTGRDDSVCVITPLLDINEYEKIRMELDKIFFISVDMRLIDWLESGIPKNDGVINYCMSRPFNHYESPFPNRMEYECSLKWAEMPCDVELNIERQLSFAKHIGKCTNEYRKKYNKEFRFQSNNMFDAGEAMVYHSMIRYFCPKRITEIGSGYSTAVALDTIEFWNDCKSIIYCIEPYPSRLFRILKRDDNKRMELHKCFLQNVSLTSFEELEENDILFIDSSHVSKSGGDVVMEYLQILPRLKPGVVIHIHDIFYPFCYPAEWIAEGRPYNEAFILQAFLMGNNDYEILFWEDYFEKHHTDEWKENCGGDLPGGSSFWMRKIR</sequence>
<dbReference type="Gene3D" id="3.40.50.150">
    <property type="entry name" value="Vaccinia Virus protein VP39"/>
    <property type="match status" value="1"/>
</dbReference>
<name>A0A927ZSM1_SELRU</name>
<dbReference type="GO" id="GO:0032259">
    <property type="term" value="P:methylation"/>
    <property type="evidence" value="ECO:0007669"/>
    <property type="project" value="UniProtKB-KW"/>
</dbReference>